<reference evidence="1 2" key="1">
    <citation type="submission" date="2024-06" db="EMBL/GenBank/DDBJ databases">
        <title>Novosphingobium rhizovicinus M1R2S20.</title>
        <authorList>
            <person name="Sun J.-Q."/>
        </authorList>
    </citation>
    <scope>NUCLEOTIDE SEQUENCE [LARGE SCALE GENOMIC DNA]</scope>
    <source>
        <strain evidence="1 2">M1R2S20</strain>
    </source>
</reference>
<dbReference type="Proteomes" id="UP001556118">
    <property type="component" value="Unassembled WGS sequence"/>
</dbReference>
<comment type="caution">
    <text evidence="1">The sequence shown here is derived from an EMBL/GenBank/DDBJ whole genome shotgun (WGS) entry which is preliminary data.</text>
</comment>
<evidence type="ECO:0008006" key="3">
    <source>
        <dbReference type="Google" id="ProtNLM"/>
    </source>
</evidence>
<accession>A0ABV3RCA5</accession>
<evidence type="ECO:0000313" key="1">
    <source>
        <dbReference type="EMBL" id="MEW9855731.1"/>
    </source>
</evidence>
<organism evidence="1 2">
    <name type="scientific">Novosphingobium rhizovicinum</name>
    <dbReference type="NCBI Taxonomy" id="3228928"/>
    <lineage>
        <taxon>Bacteria</taxon>
        <taxon>Pseudomonadati</taxon>
        <taxon>Pseudomonadota</taxon>
        <taxon>Alphaproteobacteria</taxon>
        <taxon>Sphingomonadales</taxon>
        <taxon>Sphingomonadaceae</taxon>
        <taxon>Novosphingobium</taxon>
    </lineage>
</organism>
<evidence type="ECO:0000313" key="2">
    <source>
        <dbReference type="Proteomes" id="UP001556118"/>
    </source>
</evidence>
<gene>
    <name evidence="1" type="ORF">ABUH87_11305</name>
</gene>
<dbReference type="EMBL" id="JBFNXR010000044">
    <property type="protein sequence ID" value="MEW9855731.1"/>
    <property type="molecule type" value="Genomic_DNA"/>
</dbReference>
<keyword evidence="2" id="KW-1185">Reference proteome</keyword>
<protein>
    <recommendedName>
        <fullName evidence="3">UrcA family protein</fullName>
    </recommendedName>
</protein>
<name>A0ABV3RCA5_9SPHN</name>
<proteinExistence type="predicted"/>
<dbReference type="RefSeq" id="WP_367773600.1">
    <property type="nucleotide sequence ID" value="NZ_JBFNXR010000044.1"/>
</dbReference>
<sequence>MSLLALAAAAAATLGANPVHTVHMDHRGSTYRVDYRAQVETQMRTIGMSAPTRSSSQRCLITANVAVERVIASATGGHELKSMLPEDESFTSSLPGHCRGRDGEAARLVENKTSAINAHLASTAAGDSRAALAAIDSAHHFAAN</sequence>